<feature type="compositionally biased region" description="Acidic residues" evidence="1">
    <location>
        <begin position="12"/>
        <end position="22"/>
    </location>
</feature>
<protein>
    <submittedName>
        <fullName evidence="2">Uncharacterized protein</fullName>
    </submittedName>
</protein>
<dbReference type="AlphaFoldDB" id="A0A9Q1Q8G2"/>
<feature type="region of interest" description="Disordered" evidence="1">
    <location>
        <begin position="52"/>
        <end position="112"/>
    </location>
</feature>
<name>A0A9Q1Q8G2_9CARY</name>
<evidence type="ECO:0000256" key="1">
    <source>
        <dbReference type="SAM" id="MobiDB-lite"/>
    </source>
</evidence>
<sequence>MSELSIRNEYVPENDEDFEDEVESKFVEDDGSAKDAVKERLIMVSDVDKGDVDELLSEEEDDVVDASLEISDKESNEHGGECDDFDDLDTSLESSDEDKQSDRRMKKGNNKLRQDSKDFLEAYFKVEKHIKASEGVILPSVSEKHGPQKELPLESPEINIGLGRRRENRKRGPHEDLQKYQEG</sequence>
<reference evidence="2" key="1">
    <citation type="submission" date="2022-04" db="EMBL/GenBank/DDBJ databases">
        <title>Carnegiea gigantea Genome sequencing and assembly v2.</title>
        <authorList>
            <person name="Copetti D."/>
            <person name="Sanderson M.J."/>
            <person name="Burquez A."/>
            <person name="Wojciechowski M.F."/>
        </authorList>
    </citation>
    <scope>NUCLEOTIDE SEQUENCE</scope>
    <source>
        <strain evidence="2">SGP5-SGP5p</strain>
        <tissue evidence="2">Aerial part</tissue>
    </source>
</reference>
<feature type="compositionally biased region" description="Basic and acidic residues" evidence="1">
    <location>
        <begin position="173"/>
        <end position="183"/>
    </location>
</feature>
<keyword evidence="3" id="KW-1185">Reference proteome</keyword>
<dbReference type="EMBL" id="JAKOGI010000616">
    <property type="protein sequence ID" value="KAJ8432314.1"/>
    <property type="molecule type" value="Genomic_DNA"/>
</dbReference>
<evidence type="ECO:0000313" key="2">
    <source>
        <dbReference type="EMBL" id="KAJ8432314.1"/>
    </source>
</evidence>
<organism evidence="2 3">
    <name type="scientific">Carnegiea gigantea</name>
    <dbReference type="NCBI Taxonomy" id="171969"/>
    <lineage>
        <taxon>Eukaryota</taxon>
        <taxon>Viridiplantae</taxon>
        <taxon>Streptophyta</taxon>
        <taxon>Embryophyta</taxon>
        <taxon>Tracheophyta</taxon>
        <taxon>Spermatophyta</taxon>
        <taxon>Magnoliopsida</taxon>
        <taxon>eudicotyledons</taxon>
        <taxon>Gunneridae</taxon>
        <taxon>Pentapetalae</taxon>
        <taxon>Caryophyllales</taxon>
        <taxon>Cactineae</taxon>
        <taxon>Cactaceae</taxon>
        <taxon>Cactoideae</taxon>
        <taxon>Echinocereeae</taxon>
        <taxon>Carnegiea</taxon>
    </lineage>
</organism>
<comment type="caution">
    <text evidence="2">The sequence shown here is derived from an EMBL/GenBank/DDBJ whole genome shotgun (WGS) entry which is preliminary data.</text>
</comment>
<feature type="region of interest" description="Disordered" evidence="1">
    <location>
        <begin position="1"/>
        <end position="31"/>
    </location>
</feature>
<dbReference type="Proteomes" id="UP001153076">
    <property type="component" value="Unassembled WGS sequence"/>
</dbReference>
<feature type="compositionally biased region" description="Basic and acidic residues" evidence="1">
    <location>
        <begin position="70"/>
        <end position="81"/>
    </location>
</feature>
<proteinExistence type="predicted"/>
<gene>
    <name evidence="2" type="ORF">Cgig2_027434</name>
</gene>
<accession>A0A9Q1Q8G2</accession>
<feature type="compositionally biased region" description="Acidic residues" evidence="1">
    <location>
        <begin position="53"/>
        <end position="64"/>
    </location>
</feature>
<feature type="compositionally biased region" description="Basic and acidic residues" evidence="1">
    <location>
        <begin position="142"/>
        <end position="152"/>
    </location>
</feature>
<evidence type="ECO:0000313" key="3">
    <source>
        <dbReference type="Proteomes" id="UP001153076"/>
    </source>
</evidence>
<feature type="compositionally biased region" description="Acidic residues" evidence="1">
    <location>
        <begin position="82"/>
        <end position="96"/>
    </location>
</feature>
<feature type="region of interest" description="Disordered" evidence="1">
    <location>
        <begin position="135"/>
        <end position="183"/>
    </location>
</feature>